<dbReference type="PANTHER" id="PTHR36927:SF4">
    <property type="entry name" value="BLR5718 PROTEIN"/>
    <property type="match status" value="1"/>
</dbReference>
<dbReference type="GO" id="GO:0016747">
    <property type="term" value="F:acyltransferase activity, transferring groups other than amino-acyl groups"/>
    <property type="evidence" value="ECO:0007669"/>
    <property type="project" value="InterPro"/>
</dbReference>
<feature type="transmembrane region" description="Helical" evidence="1">
    <location>
        <begin position="350"/>
        <end position="368"/>
    </location>
</feature>
<dbReference type="STRING" id="1385519.N801_06650"/>
<sequence>MATLTDTRATGTRVAWVDNLRIASIAGVVVVHTATAYVTDVADWYYHDELHPTSVGFALFAVPALLGGVFGLGPLFWLAGWFSVGSLRRRGPARFALDRVVRLGVPLAVFVLLINPLADLVGSVRRERRSFLGHLADTEFSITWFVVVLLVASLAYAGLRAVRPAPRSSSAPGMASLLAAGALITIAAVLVWPSASLLDEELMSVRLGAWPQGLGLFALGVACGESREASDGLTAAIAPQGRAGRGWGWLTVVGVVVAVALMASTGDEDINDVLHTMAWQGVVFAAAYGLVSVSFTIWCLQWFGRRWTRDRSWTRKAGRSSYATYLLHPLVLTGVMVALSPIPIAAEVKFLLVVAVGVPCCFVVGRAVSRLPGVRSVL</sequence>
<dbReference type="RefSeq" id="WP_035935739.1">
    <property type="nucleotide sequence ID" value="NZ_AVPL01000014.1"/>
</dbReference>
<protein>
    <recommendedName>
        <fullName evidence="2">Acyltransferase 3 domain-containing protein</fullName>
    </recommendedName>
</protein>
<evidence type="ECO:0000259" key="2">
    <source>
        <dbReference type="Pfam" id="PF01757"/>
    </source>
</evidence>
<dbReference type="OrthoDB" id="7375713at2"/>
<feature type="transmembrane region" description="Helical" evidence="1">
    <location>
        <begin position="20"/>
        <end position="38"/>
    </location>
</feature>
<evidence type="ECO:0000256" key="1">
    <source>
        <dbReference type="SAM" id="Phobius"/>
    </source>
</evidence>
<gene>
    <name evidence="3" type="ORF">N801_06650</name>
</gene>
<keyword evidence="4" id="KW-1185">Reference proteome</keyword>
<dbReference type="InterPro" id="IPR002656">
    <property type="entry name" value="Acyl_transf_3_dom"/>
</dbReference>
<dbReference type="Proteomes" id="UP000030013">
    <property type="component" value="Unassembled WGS sequence"/>
</dbReference>
<feature type="transmembrane region" description="Helical" evidence="1">
    <location>
        <begin position="142"/>
        <end position="162"/>
    </location>
</feature>
<dbReference type="Pfam" id="PF01757">
    <property type="entry name" value="Acyl_transf_3"/>
    <property type="match status" value="1"/>
</dbReference>
<dbReference type="AlphaFoldDB" id="A0A0A0JW98"/>
<feature type="domain" description="Acyltransferase 3" evidence="2">
    <location>
        <begin position="15"/>
        <end position="364"/>
    </location>
</feature>
<feature type="transmembrane region" description="Helical" evidence="1">
    <location>
        <begin position="58"/>
        <end position="79"/>
    </location>
</feature>
<reference evidence="3 4" key="1">
    <citation type="submission" date="2013-08" db="EMBL/GenBank/DDBJ databases">
        <title>The genome sequence of Knoellia aerolata.</title>
        <authorList>
            <person name="Zhu W."/>
            <person name="Wang G."/>
        </authorList>
    </citation>
    <scope>NUCLEOTIDE SEQUENCE [LARGE SCALE GENOMIC DNA]</scope>
    <source>
        <strain evidence="3 4">DSM 18566</strain>
    </source>
</reference>
<accession>A0A0A0JW98</accession>
<keyword evidence="1" id="KW-0812">Transmembrane</keyword>
<dbReference type="EMBL" id="AVPL01000014">
    <property type="protein sequence ID" value="KGN41690.1"/>
    <property type="molecule type" value="Genomic_DNA"/>
</dbReference>
<feature type="transmembrane region" description="Helical" evidence="1">
    <location>
        <begin position="174"/>
        <end position="195"/>
    </location>
</feature>
<comment type="caution">
    <text evidence="3">The sequence shown here is derived from an EMBL/GenBank/DDBJ whole genome shotgun (WGS) entry which is preliminary data.</text>
</comment>
<feature type="transmembrane region" description="Helical" evidence="1">
    <location>
        <begin position="246"/>
        <end position="265"/>
    </location>
</feature>
<dbReference type="PANTHER" id="PTHR36927">
    <property type="entry name" value="BLR4337 PROTEIN"/>
    <property type="match status" value="1"/>
</dbReference>
<keyword evidence="1" id="KW-1133">Transmembrane helix</keyword>
<evidence type="ECO:0000313" key="4">
    <source>
        <dbReference type="Proteomes" id="UP000030013"/>
    </source>
</evidence>
<dbReference type="InterPro" id="IPR050623">
    <property type="entry name" value="Glucan_succinyl_AcylTrfase"/>
</dbReference>
<evidence type="ECO:0000313" key="3">
    <source>
        <dbReference type="EMBL" id="KGN41690.1"/>
    </source>
</evidence>
<feature type="transmembrane region" description="Helical" evidence="1">
    <location>
        <begin position="277"/>
        <end position="304"/>
    </location>
</feature>
<name>A0A0A0JW98_9MICO</name>
<feature type="transmembrane region" description="Helical" evidence="1">
    <location>
        <begin position="207"/>
        <end position="225"/>
    </location>
</feature>
<keyword evidence="1" id="KW-0472">Membrane</keyword>
<feature type="transmembrane region" description="Helical" evidence="1">
    <location>
        <begin position="100"/>
        <end position="122"/>
    </location>
</feature>
<dbReference type="eggNOG" id="COG1835">
    <property type="taxonomic scope" value="Bacteria"/>
</dbReference>
<feature type="transmembrane region" description="Helical" evidence="1">
    <location>
        <begin position="325"/>
        <end position="344"/>
    </location>
</feature>
<proteinExistence type="predicted"/>
<organism evidence="3 4">
    <name type="scientific">Knoellia aerolata DSM 18566</name>
    <dbReference type="NCBI Taxonomy" id="1385519"/>
    <lineage>
        <taxon>Bacteria</taxon>
        <taxon>Bacillati</taxon>
        <taxon>Actinomycetota</taxon>
        <taxon>Actinomycetes</taxon>
        <taxon>Micrococcales</taxon>
        <taxon>Intrasporangiaceae</taxon>
        <taxon>Knoellia</taxon>
    </lineage>
</organism>